<dbReference type="CDD" id="cd00190">
    <property type="entry name" value="Tryp_SPc"/>
    <property type="match status" value="1"/>
</dbReference>
<keyword evidence="1 5" id="KW-0645">Protease</keyword>
<dbReference type="InterPro" id="IPR018114">
    <property type="entry name" value="TRYPSIN_HIS"/>
</dbReference>
<dbReference type="InterPro" id="IPR001254">
    <property type="entry name" value="Trypsin_dom"/>
</dbReference>
<keyword evidence="3 5" id="KW-0720">Serine protease</keyword>
<dbReference type="GO" id="GO:0006508">
    <property type="term" value="P:proteolysis"/>
    <property type="evidence" value="ECO:0007669"/>
    <property type="project" value="UniProtKB-KW"/>
</dbReference>
<dbReference type="SUPFAM" id="SSF50494">
    <property type="entry name" value="Trypsin-like serine proteases"/>
    <property type="match status" value="1"/>
</dbReference>
<dbReference type="PANTHER" id="PTHR24252:SF16">
    <property type="entry name" value="TRANSMEMBRANE SERINE PROTEASE 15"/>
    <property type="match status" value="1"/>
</dbReference>
<evidence type="ECO:0000256" key="1">
    <source>
        <dbReference type="ARBA" id="ARBA00022670"/>
    </source>
</evidence>
<dbReference type="SMART" id="SM00020">
    <property type="entry name" value="Tryp_SPc"/>
    <property type="match status" value="1"/>
</dbReference>
<proteinExistence type="predicted"/>
<evidence type="ECO:0000256" key="3">
    <source>
        <dbReference type="ARBA" id="ARBA00022825"/>
    </source>
</evidence>
<dbReference type="Gene3D" id="2.40.10.10">
    <property type="entry name" value="Trypsin-like serine proteases"/>
    <property type="match status" value="1"/>
</dbReference>
<dbReference type="AlphaFoldDB" id="A0A834RIR9"/>
<dbReference type="PANTHER" id="PTHR24252">
    <property type="entry name" value="ACROSIN-RELATED"/>
    <property type="match status" value="1"/>
</dbReference>
<reference evidence="11" key="1">
    <citation type="journal article" date="2020" name="PLoS Negl. Trop. Dis.">
        <title>High-quality nuclear genome for Sarcoptes scabiei-A critical resource for a neglected parasite.</title>
        <authorList>
            <person name="Korhonen P.K."/>
            <person name="Gasser R.B."/>
            <person name="Ma G."/>
            <person name="Wang T."/>
            <person name="Stroehlein A.J."/>
            <person name="Young N.D."/>
            <person name="Ang C.S."/>
            <person name="Fernando D.D."/>
            <person name="Lu H.C."/>
            <person name="Taylor S."/>
            <person name="Reynolds S.L."/>
            <person name="Mofiz E."/>
            <person name="Najaraj S.H."/>
            <person name="Gowda H."/>
            <person name="Madugundu A."/>
            <person name="Renuse S."/>
            <person name="Holt D."/>
            <person name="Pandey A."/>
            <person name="Papenfuss A.T."/>
            <person name="Fischer K."/>
        </authorList>
    </citation>
    <scope>NUCLEOTIDE SEQUENCE [LARGE SCALE GENOMIC DNA]</scope>
</reference>
<dbReference type="EMBL" id="WVUK01000053">
    <property type="protein sequence ID" value="KAF7494408.1"/>
    <property type="molecule type" value="Genomic_DNA"/>
</dbReference>
<gene>
    <name evidence="9" type="ORF">SSS_4154</name>
</gene>
<dbReference type="Proteomes" id="UP000070412">
    <property type="component" value="Unassembled WGS sequence"/>
</dbReference>
<dbReference type="OrthoDB" id="9448935at2759"/>
<dbReference type="Pfam" id="PF00089">
    <property type="entry name" value="Trypsin"/>
    <property type="match status" value="1"/>
</dbReference>
<dbReference type="PROSITE" id="PS00135">
    <property type="entry name" value="TRYPSIN_SER"/>
    <property type="match status" value="1"/>
</dbReference>
<reference evidence="10" key="3">
    <citation type="submission" date="2022-06" db="UniProtKB">
        <authorList>
            <consortium name="EnsemblMetazoa"/>
        </authorList>
    </citation>
    <scope>IDENTIFICATION</scope>
</reference>
<dbReference type="InterPro" id="IPR043504">
    <property type="entry name" value="Peptidase_S1_PA_chymotrypsin"/>
</dbReference>
<keyword evidence="2 5" id="KW-0378">Hydrolase</keyword>
<keyword evidence="7" id="KW-0732">Signal</keyword>
<dbReference type="GO" id="GO:0004252">
    <property type="term" value="F:serine-type endopeptidase activity"/>
    <property type="evidence" value="ECO:0007669"/>
    <property type="project" value="InterPro"/>
</dbReference>
<dbReference type="PROSITE" id="PS50240">
    <property type="entry name" value="TRYPSIN_DOM"/>
    <property type="match status" value="1"/>
</dbReference>
<evidence type="ECO:0000256" key="4">
    <source>
        <dbReference type="ARBA" id="ARBA00023157"/>
    </source>
</evidence>
<feature type="region of interest" description="Disordered" evidence="6">
    <location>
        <begin position="390"/>
        <end position="430"/>
    </location>
</feature>
<keyword evidence="4" id="KW-1015">Disulfide bond</keyword>
<evidence type="ECO:0000259" key="8">
    <source>
        <dbReference type="PROSITE" id="PS50240"/>
    </source>
</evidence>
<keyword evidence="11" id="KW-1185">Reference proteome</keyword>
<evidence type="ECO:0000256" key="7">
    <source>
        <dbReference type="SAM" id="SignalP"/>
    </source>
</evidence>
<evidence type="ECO:0000313" key="9">
    <source>
        <dbReference type="EMBL" id="KAF7494408.1"/>
    </source>
</evidence>
<dbReference type="PROSITE" id="PS00134">
    <property type="entry name" value="TRYPSIN_HIS"/>
    <property type="match status" value="1"/>
</dbReference>
<dbReference type="InterPro" id="IPR033116">
    <property type="entry name" value="TRYPSIN_SER"/>
</dbReference>
<sequence>MYLILFRLILVVSSLETIPLTMAAVIIQSNHKSISNAPTSKSTPILSVETQTSILDKINTTIATSPNDVDLSVDTDQPNQIDEIDDSNQIVTDDDVLALDKFINADDCGRRLVRRPKIINGSNALHGQYPWMISLMLNNRHHCGGSLINENWILTAAHCVYHVDQTRFQVKLGGHFRNKESEPTSITINEVIAIPHPGFNFAHFNDDLALIRLSKRVSYTRYIQPICLPSARVPRTQPPKATVIGWGKLRQGGFSADTLQEVEIPIVDNDKCVSWYREMGKILSIKHTQICAGLEQGGKDACQGDSGSPMMITDRSKRSTVIGVVSAGIGCALPKLPGLYTRVSSYLDWIKNIMDKYDRLAFEAEQAAQTAPTIANEEIQTEVSSVITTVPDVDDNDQNGDNQSSDNHESAEESSETDLPPSTSTFPTTTMLNSTTINNLVSSSASSATNKTSTTTIASDSINYDEDGDEDSNDILHFDFEHEKLWHLMANRVK</sequence>
<name>A0A834RIR9_SARSC</name>
<evidence type="ECO:0000256" key="5">
    <source>
        <dbReference type="RuleBase" id="RU363034"/>
    </source>
</evidence>
<protein>
    <submittedName>
        <fullName evidence="9">Enteropeptidase</fullName>
    </submittedName>
</protein>
<dbReference type="FunFam" id="2.40.10.10:FF:000006">
    <property type="entry name" value="Serine proteinase stubble"/>
    <property type="match status" value="1"/>
</dbReference>
<organism evidence="9">
    <name type="scientific">Sarcoptes scabiei</name>
    <name type="common">Itch mite</name>
    <name type="synonym">Acarus scabiei</name>
    <dbReference type="NCBI Taxonomy" id="52283"/>
    <lineage>
        <taxon>Eukaryota</taxon>
        <taxon>Metazoa</taxon>
        <taxon>Ecdysozoa</taxon>
        <taxon>Arthropoda</taxon>
        <taxon>Chelicerata</taxon>
        <taxon>Arachnida</taxon>
        <taxon>Acari</taxon>
        <taxon>Acariformes</taxon>
        <taxon>Sarcoptiformes</taxon>
        <taxon>Astigmata</taxon>
        <taxon>Psoroptidia</taxon>
        <taxon>Sarcoptoidea</taxon>
        <taxon>Sarcoptidae</taxon>
        <taxon>Sarcoptinae</taxon>
        <taxon>Sarcoptes</taxon>
    </lineage>
</organism>
<feature type="compositionally biased region" description="Low complexity" evidence="6">
    <location>
        <begin position="417"/>
        <end position="430"/>
    </location>
</feature>
<evidence type="ECO:0000256" key="6">
    <source>
        <dbReference type="SAM" id="MobiDB-lite"/>
    </source>
</evidence>
<dbReference type="InterPro" id="IPR009003">
    <property type="entry name" value="Peptidase_S1_PA"/>
</dbReference>
<dbReference type="OMA" id="AWPSRTI"/>
<evidence type="ECO:0000313" key="10">
    <source>
        <dbReference type="EnsemblMetazoa" id="KAF7494408.1"/>
    </source>
</evidence>
<accession>A0A834RIR9</accession>
<feature type="signal peptide" evidence="7">
    <location>
        <begin position="1"/>
        <end position="23"/>
    </location>
</feature>
<dbReference type="EnsemblMetazoa" id="SSS_4154s_mrna">
    <property type="protein sequence ID" value="KAF7494408.1"/>
    <property type="gene ID" value="SSS_4154"/>
</dbReference>
<evidence type="ECO:0000313" key="11">
    <source>
        <dbReference type="Proteomes" id="UP000070412"/>
    </source>
</evidence>
<reference evidence="9" key="2">
    <citation type="submission" date="2020-01" db="EMBL/GenBank/DDBJ databases">
        <authorList>
            <person name="Korhonen P.K.K."/>
            <person name="Guangxu M.G."/>
            <person name="Wang T.W."/>
            <person name="Stroehlein A.J.S."/>
            <person name="Young N.D."/>
            <person name="Ang C.-S.A."/>
            <person name="Fernando D.W.F."/>
            <person name="Lu H.L."/>
            <person name="Taylor S.T."/>
            <person name="Ehtesham M.E.M."/>
            <person name="Najaraj S.H.N."/>
            <person name="Harsha G.H.G."/>
            <person name="Madugundu A.M."/>
            <person name="Renuse S.R."/>
            <person name="Holt D.H."/>
            <person name="Pandey A.P."/>
            <person name="Papenfuss A.P."/>
            <person name="Gasser R.B.G."/>
            <person name="Fischer K.F."/>
        </authorList>
    </citation>
    <scope>NUCLEOTIDE SEQUENCE</scope>
    <source>
        <strain evidence="9">SSS_KF_BRIS2020</strain>
    </source>
</reference>
<dbReference type="PRINTS" id="PR00722">
    <property type="entry name" value="CHYMOTRYPSIN"/>
</dbReference>
<dbReference type="InterPro" id="IPR001314">
    <property type="entry name" value="Peptidase_S1A"/>
</dbReference>
<evidence type="ECO:0000256" key="2">
    <source>
        <dbReference type="ARBA" id="ARBA00022801"/>
    </source>
</evidence>
<feature type="chain" id="PRO_5038259427" evidence="7">
    <location>
        <begin position="24"/>
        <end position="494"/>
    </location>
</feature>
<feature type="domain" description="Peptidase S1" evidence="8">
    <location>
        <begin position="118"/>
        <end position="355"/>
    </location>
</feature>